<feature type="transmembrane region" description="Helical" evidence="1">
    <location>
        <begin position="67"/>
        <end position="93"/>
    </location>
</feature>
<dbReference type="Proteomes" id="UP000177199">
    <property type="component" value="Unassembled WGS sequence"/>
</dbReference>
<evidence type="ECO:0000313" key="2">
    <source>
        <dbReference type="EMBL" id="OGK31294.1"/>
    </source>
</evidence>
<protein>
    <recommendedName>
        <fullName evidence="4">Glycosyltransferase RgtA/B/C/D-like domain-containing protein</fullName>
    </recommendedName>
</protein>
<feature type="transmembrane region" description="Helical" evidence="1">
    <location>
        <begin position="105"/>
        <end position="122"/>
    </location>
</feature>
<evidence type="ECO:0000313" key="3">
    <source>
        <dbReference type="Proteomes" id="UP000177199"/>
    </source>
</evidence>
<organism evidence="2 3">
    <name type="scientific">Candidatus Roizmanbacteria bacterium RIFCSPHIGHO2_12_FULL_33_9</name>
    <dbReference type="NCBI Taxonomy" id="1802045"/>
    <lineage>
        <taxon>Bacteria</taxon>
        <taxon>Candidatus Roizmaniibacteriota</taxon>
    </lineage>
</organism>
<comment type="caution">
    <text evidence="2">The sequence shown here is derived from an EMBL/GenBank/DDBJ whole genome shotgun (WGS) entry which is preliminary data.</text>
</comment>
<feature type="transmembrane region" description="Helical" evidence="1">
    <location>
        <begin position="6"/>
        <end position="29"/>
    </location>
</feature>
<proteinExistence type="predicted"/>
<evidence type="ECO:0000256" key="1">
    <source>
        <dbReference type="SAM" id="Phobius"/>
    </source>
</evidence>
<evidence type="ECO:0008006" key="4">
    <source>
        <dbReference type="Google" id="ProtNLM"/>
    </source>
</evidence>
<keyword evidence="1" id="KW-0812">Transmembrane</keyword>
<name>A0A1F7HJU2_9BACT</name>
<dbReference type="AlphaFoldDB" id="A0A1F7HJU2"/>
<accession>A0A1F7HJU2</accession>
<sequence length="142" mass="16769">MNRKVFIPLCVFILSRLIFINYLPVFFDAPEYLDRFFNPDYFKAIISGHLPLHIGYILLYWPIFRCAIFFGFNPSLTIIVAQILLSTIGIYCFYRFIEIVTNRRIAFIGSLIATLTPLYWIMNVSIMTESTYINFFLISIFF</sequence>
<gene>
    <name evidence="2" type="ORF">A3F29_02410</name>
</gene>
<feature type="transmembrane region" description="Helical" evidence="1">
    <location>
        <begin position="41"/>
        <end position="61"/>
    </location>
</feature>
<keyword evidence="1" id="KW-0472">Membrane</keyword>
<reference evidence="2 3" key="1">
    <citation type="journal article" date="2016" name="Nat. Commun.">
        <title>Thousands of microbial genomes shed light on interconnected biogeochemical processes in an aquifer system.</title>
        <authorList>
            <person name="Anantharaman K."/>
            <person name="Brown C.T."/>
            <person name="Hug L.A."/>
            <person name="Sharon I."/>
            <person name="Castelle C.J."/>
            <person name="Probst A.J."/>
            <person name="Thomas B.C."/>
            <person name="Singh A."/>
            <person name="Wilkins M.J."/>
            <person name="Karaoz U."/>
            <person name="Brodie E.L."/>
            <person name="Williams K.H."/>
            <person name="Hubbard S.S."/>
            <person name="Banfield J.F."/>
        </authorList>
    </citation>
    <scope>NUCLEOTIDE SEQUENCE [LARGE SCALE GENOMIC DNA]</scope>
</reference>
<dbReference type="EMBL" id="MFZV01000012">
    <property type="protein sequence ID" value="OGK31294.1"/>
    <property type="molecule type" value="Genomic_DNA"/>
</dbReference>
<keyword evidence="1" id="KW-1133">Transmembrane helix</keyword>